<keyword evidence="10 13" id="KW-0067">ATP-binding</keyword>
<evidence type="ECO:0000313" key="15">
    <source>
        <dbReference type="Proteomes" id="UP000468901"/>
    </source>
</evidence>
<evidence type="ECO:0000256" key="9">
    <source>
        <dbReference type="ARBA" id="ARBA00022777"/>
    </source>
</evidence>
<evidence type="ECO:0000256" key="12">
    <source>
        <dbReference type="ARBA" id="ARBA00029757"/>
    </source>
</evidence>
<dbReference type="UniPathway" id="UPA00359">
    <property type="reaction ID" value="UER00482"/>
</dbReference>
<dbReference type="AlphaFoldDB" id="A0A6N6VG13"/>
<feature type="binding site" evidence="13">
    <location>
        <begin position="56"/>
        <end position="63"/>
    </location>
    <ligand>
        <name>ATP</name>
        <dbReference type="ChEBI" id="CHEBI:30616"/>
    </ligand>
</feature>
<keyword evidence="7 13" id="KW-0808">Transferase</keyword>
<dbReference type="Pfam" id="PF02606">
    <property type="entry name" value="LpxK"/>
    <property type="match status" value="1"/>
</dbReference>
<dbReference type="EC" id="2.7.1.130" evidence="3 13"/>
<proteinExistence type="inferred from homology"/>
<evidence type="ECO:0000256" key="7">
    <source>
        <dbReference type="ARBA" id="ARBA00022679"/>
    </source>
</evidence>
<comment type="catalytic activity">
    <reaction evidence="13">
        <text>a lipid A disaccharide + ATP = a lipid IVA + ADP + H(+)</text>
        <dbReference type="Rhea" id="RHEA:67840"/>
        <dbReference type="ChEBI" id="CHEBI:15378"/>
        <dbReference type="ChEBI" id="CHEBI:30616"/>
        <dbReference type="ChEBI" id="CHEBI:176343"/>
        <dbReference type="ChEBI" id="CHEBI:176425"/>
        <dbReference type="ChEBI" id="CHEBI:456216"/>
        <dbReference type="EC" id="2.7.1.130"/>
    </reaction>
</comment>
<dbReference type="RefSeq" id="WP_152216204.1">
    <property type="nucleotide sequence ID" value="NZ_WESC01000008.1"/>
</dbReference>
<dbReference type="Proteomes" id="UP000468901">
    <property type="component" value="Unassembled WGS sequence"/>
</dbReference>
<gene>
    <name evidence="13" type="primary">lpxK</name>
    <name evidence="14" type="ORF">F2P47_09910</name>
</gene>
<reference evidence="14 15" key="1">
    <citation type="submission" date="2019-09" db="EMBL/GenBank/DDBJ databases">
        <title>Parvibaculum sedimenti sp. nov., isolated from sediment.</title>
        <authorList>
            <person name="Wang Y."/>
        </authorList>
    </citation>
    <scope>NUCLEOTIDE SEQUENCE [LARGE SCALE GENOMIC DNA]</scope>
    <source>
        <strain evidence="14 15">HXT-9</strain>
    </source>
</reference>
<dbReference type="SUPFAM" id="SSF52540">
    <property type="entry name" value="P-loop containing nucleoside triphosphate hydrolases"/>
    <property type="match status" value="1"/>
</dbReference>
<protein>
    <recommendedName>
        <fullName evidence="4 13">Tetraacyldisaccharide 4'-kinase</fullName>
        <ecNumber evidence="3 13">2.7.1.130</ecNumber>
    </recommendedName>
    <alternativeName>
        <fullName evidence="12 13">Lipid A 4'-kinase</fullName>
    </alternativeName>
</protein>
<accession>A0A6N6VG13</accession>
<dbReference type="InterPro" id="IPR003758">
    <property type="entry name" value="LpxK"/>
</dbReference>
<comment type="similarity">
    <text evidence="13">Belongs to the LpxK family.</text>
</comment>
<keyword evidence="9 13" id="KW-0418">Kinase</keyword>
<keyword evidence="11 13" id="KW-0443">Lipid metabolism</keyword>
<keyword evidence="8 13" id="KW-0547">Nucleotide-binding</keyword>
<dbReference type="InterPro" id="IPR027417">
    <property type="entry name" value="P-loop_NTPase"/>
</dbReference>
<dbReference type="GO" id="GO:0005886">
    <property type="term" value="C:plasma membrane"/>
    <property type="evidence" value="ECO:0007669"/>
    <property type="project" value="TreeGrafter"/>
</dbReference>
<evidence type="ECO:0000256" key="4">
    <source>
        <dbReference type="ARBA" id="ARBA00016436"/>
    </source>
</evidence>
<evidence type="ECO:0000256" key="2">
    <source>
        <dbReference type="ARBA" id="ARBA00004870"/>
    </source>
</evidence>
<dbReference type="GO" id="GO:0009029">
    <property type="term" value="F:lipid-A 4'-kinase activity"/>
    <property type="evidence" value="ECO:0007669"/>
    <property type="project" value="UniProtKB-UniRule"/>
</dbReference>
<name>A0A6N6VG13_9HYPH</name>
<dbReference type="HAMAP" id="MF_00409">
    <property type="entry name" value="LpxK"/>
    <property type="match status" value="1"/>
</dbReference>
<dbReference type="EMBL" id="WESC01000008">
    <property type="protein sequence ID" value="KAB7739823.1"/>
    <property type="molecule type" value="Genomic_DNA"/>
</dbReference>
<evidence type="ECO:0000256" key="10">
    <source>
        <dbReference type="ARBA" id="ARBA00022840"/>
    </source>
</evidence>
<keyword evidence="15" id="KW-1185">Reference proteome</keyword>
<evidence type="ECO:0000256" key="13">
    <source>
        <dbReference type="HAMAP-Rule" id="MF_00409"/>
    </source>
</evidence>
<organism evidence="14 15">
    <name type="scientific">Parvibaculum sedimenti</name>
    <dbReference type="NCBI Taxonomy" id="2608632"/>
    <lineage>
        <taxon>Bacteria</taxon>
        <taxon>Pseudomonadati</taxon>
        <taxon>Pseudomonadota</taxon>
        <taxon>Alphaproteobacteria</taxon>
        <taxon>Hyphomicrobiales</taxon>
        <taxon>Parvibaculaceae</taxon>
        <taxon>Parvibaculum</taxon>
    </lineage>
</organism>
<evidence type="ECO:0000256" key="5">
    <source>
        <dbReference type="ARBA" id="ARBA00022516"/>
    </source>
</evidence>
<keyword evidence="5 13" id="KW-0444">Lipid biosynthesis</keyword>
<evidence type="ECO:0000256" key="3">
    <source>
        <dbReference type="ARBA" id="ARBA00012071"/>
    </source>
</evidence>
<evidence type="ECO:0000313" key="14">
    <source>
        <dbReference type="EMBL" id="KAB7739823.1"/>
    </source>
</evidence>
<keyword evidence="6 13" id="KW-0441">Lipid A biosynthesis</keyword>
<dbReference type="PANTHER" id="PTHR42724">
    <property type="entry name" value="TETRAACYLDISACCHARIDE 4'-KINASE"/>
    <property type="match status" value="1"/>
</dbReference>
<dbReference type="NCBIfam" id="TIGR00682">
    <property type="entry name" value="lpxK"/>
    <property type="match status" value="1"/>
</dbReference>
<comment type="caution">
    <text evidence="14">The sequence shown here is derived from an EMBL/GenBank/DDBJ whole genome shotgun (WGS) entry which is preliminary data.</text>
</comment>
<comment type="function">
    <text evidence="1 13">Transfers the gamma-phosphate of ATP to the 4'-position of a tetraacyldisaccharide 1-phosphate intermediate (termed DS-1-P) to form tetraacyldisaccharide 1,4'-bis-phosphate (lipid IVA).</text>
</comment>
<dbReference type="PANTHER" id="PTHR42724:SF1">
    <property type="entry name" value="TETRAACYLDISACCHARIDE 4'-KINASE, MITOCHONDRIAL-RELATED"/>
    <property type="match status" value="1"/>
</dbReference>
<dbReference type="GO" id="GO:0009244">
    <property type="term" value="P:lipopolysaccharide core region biosynthetic process"/>
    <property type="evidence" value="ECO:0007669"/>
    <property type="project" value="TreeGrafter"/>
</dbReference>
<dbReference type="GO" id="GO:0005524">
    <property type="term" value="F:ATP binding"/>
    <property type="evidence" value="ECO:0007669"/>
    <property type="project" value="UniProtKB-UniRule"/>
</dbReference>
<sequence>MREPRFWQAPRAGEIRIMPRLLAPAALLYGFAGRLRKRFATPERAPVPVICIGNMTVGGTGKTPLALTLASRLVGQGEKLHFLSRGYGGSEKGPLRVDLAKHSAEDVGDEPLLLAAVAPTWISADRAEGAAAAVLDGASLVMMDDGLQNTTIEKDFSILVIDAAAGLGNGRLLPAGPLRERMDDALSRVGAVVIIGRGHAADGLAARARARAIPAFRAILRAAPAPELDGLPVLAFAGIGRPEKFYATLRELHADIVATEDFPDHHAFTEREALNLLVRARDLNATPVTTEKDLARLRNAPAGSARAQLRDAAKTISVRALIDDFASFERLLQDQIRLARQRAAKRAAQAG</sequence>
<evidence type="ECO:0000256" key="8">
    <source>
        <dbReference type="ARBA" id="ARBA00022741"/>
    </source>
</evidence>
<evidence type="ECO:0000256" key="1">
    <source>
        <dbReference type="ARBA" id="ARBA00002274"/>
    </source>
</evidence>
<evidence type="ECO:0000256" key="6">
    <source>
        <dbReference type="ARBA" id="ARBA00022556"/>
    </source>
</evidence>
<comment type="pathway">
    <text evidence="2 13">Glycolipid biosynthesis; lipid IV(A) biosynthesis; lipid IV(A) from (3R)-3-hydroxytetradecanoyl-[acyl-carrier-protein] and UDP-N-acetyl-alpha-D-glucosamine: step 6/6.</text>
</comment>
<evidence type="ECO:0000256" key="11">
    <source>
        <dbReference type="ARBA" id="ARBA00023098"/>
    </source>
</evidence>
<dbReference type="GO" id="GO:0009245">
    <property type="term" value="P:lipid A biosynthetic process"/>
    <property type="evidence" value="ECO:0007669"/>
    <property type="project" value="UniProtKB-UniRule"/>
</dbReference>